<keyword evidence="4 5" id="KW-0472">Membrane</keyword>
<feature type="transmembrane region" description="Helical" evidence="5">
    <location>
        <begin position="48"/>
        <end position="68"/>
    </location>
</feature>
<keyword evidence="2 5" id="KW-0812">Transmembrane</keyword>
<comment type="subcellular location">
    <subcellularLocation>
        <location evidence="1">Membrane</location>
        <topology evidence="1">Multi-pass membrane protein</topology>
    </subcellularLocation>
</comment>
<dbReference type="EMBL" id="BAABFN010000020">
    <property type="protein sequence ID" value="GAA4317749.1"/>
    <property type="molecule type" value="Genomic_DNA"/>
</dbReference>
<proteinExistence type="predicted"/>
<evidence type="ECO:0000256" key="4">
    <source>
        <dbReference type="ARBA" id="ARBA00023136"/>
    </source>
</evidence>
<evidence type="ECO:0000256" key="1">
    <source>
        <dbReference type="ARBA" id="ARBA00004141"/>
    </source>
</evidence>
<feature type="domain" description="TM2" evidence="6">
    <location>
        <begin position="50"/>
        <end position="93"/>
    </location>
</feature>
<dbReference type="InterPro" id="IPR007829">
    <property type="entry name" value="TM2"/>
</dbReference>
<name>A0ABP8G571_9BACT</name>
<comment type="caution">
    <text evidence="7">The sequence shown here is derived from an EMBL/GenBank/DDBJ whole genome shotgun (WGS) entry which is preliminary data.</text>
</comment>
<evidence type="ECO:0000259" key="6">
    <source>
        <dbReference type="Pfam" id="PF05154"/>
    </source>
</evidence>
<keyword evidence="8" id="KW-1185">Reference proteome</keyword>
<feature type="transmembrane region" description="Helical" evidence="5">
    <location>
        <begin position="74"/>
        <end position="95"/>
    </location>
</feature>
<dbReference type="Pfam" id="PF05154">
    <property type="entry name" value="TM2"/>
    <property type="match status" value="1"/>
</dbReference>
<dbReference type="RefSeq" id="WP_344980797.1">
    <property type="nucleotide sequence ID" value="NZ_BAABFN010000020.1"/>
</dbReference>
<gene>
    <name evidence="7" type="ORF">GCM10023143_30010</name>
</gene>
<evidence type="ECO:0000256" key="5">
    <source>
        <dbReference type="SAM" id="Phobius"/>
    </source>
</evidence>
<accession>A0ABP8G571</accession>
<protein>
    <submittedName>
        <fullName evidence="7">TM2 domain-containing protein</fullName>
    </submittedName>
</protein>
<evidence type="ECO:0000256" key="3">
    <source>
        <dbReference type="ARBA" id="ARBA00022989"/>
    </source>
</evidence>
<evidence type="ECO:0000313" key="8">
    <source>
        <dbReference type="Proteomes" id="UP001501207"/>
    </source>
</evidence>
<sequence>MDTNALLMLPGIENEELLFLQNLLRELSDEQQRHFLMLYQGRRKDPQTILICTLLGFFGVAGIQRFILNQAGMGILYLFTYGICLVGTIIDLVNYRKMTWEFNQRAAVEAAGMTRALVNR</sequence>
<keyword evidence="3 5" id="KW-1133">Transmembrane helix</keyword>
<evidence type="ECO:0000313" key="7">
    <source>
        <dbReference type="EMBL" id="GAA4317749.1"/>
    </source>
</evidence>
<evidence type="ECO:0000256" key="2">
    <source>
        <dbReference type="ARBA" id="ARBA00022692"/>
    </source>
</evidence>
<organism evidence="7 8">
    <name type="scientific">Compostibacter hankyongensis</name>
    <dbReference type="NCBI Taxonomy" id="1007089"/>
    <lineage>
        <taxon>Bacteria</taxon>
        <taxon>Pseudomonadati</taxon>
        <taxon>Bacteroidota</taxon>
        <taxon>Chitinophagia</taxon>
        <taxon>Chitinophagales</taxon>
        <taxon>Chitinophagaceae</taxon>
        <taxon>Compostibacter</taxon>
    </lineage>
</organism>
<dbReference type="Proteomes" id="UP001501207">
    <property type="component" value="Unassembled WGS sequence"/>
</dbReference>
<reference evidence="8" key="1">
    <citation type="journal article" date="2019" name="Int. J. Syst. Evol. Microbiol.">
        <title>The Global Catalogue of Microorganisms (GCM) 10K type strain sequencing project: providing services to taxonomists for standard genome sequencing and annotation.</title>
        <authorList>
            <consortium name="The Broad Institute Genomics Platform"/>
            <consortium name="The Broad Institute Genome Sequencing Center for Infectious Disease"/>
            <person name="Wu L."/>
            <person name="Ma J."/>
        </authorList>
    </citation>
    <scope>NUCLEOTIDE SEQUENCE [LARGE SCALE GENOMIC DNA]</scope>
    <source>
        <strain evidence="8">JCM 17664</strain>
    </source>
</reference>